<sequence>MMAVTNLDKFIKIEEMMYQAEGEMARYLQQLETRYHYMNVLRQEYSHLSHGLIQIEQFLQREIEEFEDEIPDLEADEDVKIVKESALKKIENHIETLEEDNIYYEYDEDIKQLIEVRDSLESELDIDVLYQVWLVLKQKNISIEEIDVLLELIKSYEDYTYVDVIAYLIGRVSRIRSEYVSSFVIFREACTAGDEIAQEIEQIIGELEDTGYCREAQLLSEIKPDITEERGKRPDPEPLLMLLSPIKSSGLSYYQSHNRKSDSYALNMAFAKEIAYTRRALLEDREYIGTKNAFNRLNMTFKELSAYMYARFHQLGGTPNNYHGHEDRKKRKAP</sequence>
<dbReference type="AlphaFoldDB" id="A0A6N3E947"/>
<proteinExistence type="predicted"/>
<dbReference type="EMBL" id="CACRUO010000049">
    <property type="protein sequence ID" value="VYU36434.1"/>
    <property type="molecule type" value="Genomic_DNA"/>
</dbReference>
<feature type="coiled-coil region" evidence="1">
    <location>
        <begin position="56"/>
        <end position="100"/>
    </location>
</feature>
<evidence type="ECO:0000256" key="1">
    <source>
        <dbReference type="SAM" id="Coils"/>
    </source>
</evidence>
<protein>
    <submittedName>
        <fullName evidence="2">Uncharacterized protein</fullName>
    </submittedName>
</protein>
<gene>
    <name evidence="2" type="ORF">SSLFYP27_01993</name>
</gene>
<organism evidence="2">
    <name type="scientific">Staphylococcus simulans</name>
    <dbReference type="NCBI Taxonomy" id="1286"/>
    <lineage>
        <taxon>Bacteria</taxon>
        <taxon>Bacillati</taxon>
        <taxon>Bacillota</taxon>
        <taxon>Bacilli</taxon>
        <taxon>Bacillales</taxon>
        <taxon>Staphylococcaceae</taxon>
        <taxon>Staphylococcus</taxon>
    </lineage>
</organism>
<name>A0A6N3E947_STASI</name>
<evidence type="ECO:0000313" key="2">
    <source>
        <dbReference type="EMBL" id="VYU36434.1"/>
    </source>
</evidence>
<reference evidence="2" key="1">
    <citation type="submission" date="2019-11" db="EMBL/GenBank/DDBJ databases">
        <authorList>
            <person name="Feng L."/>
        </authorList>
    </citation>
    <scope>NUCLEOTIDE SEQUENCE</scope>
    <source>
        <strain evidence="2">SsimulansLFYP27</strain>
    </source>
</reference>
<keyword evidence="1" id="KW-0175">Coiled coil</keyword>
<accession>A0A6N3E947</accession>